<accession>A0A162IDP7</accession>
<dbReference type="Gene3D" id="3.40.50.880">
    <property type="match status" value="1"/>
</dbReference>
<dbReference type="EMBL" id="AZHB01000024">
    <property type="protein sequence ID" value="OAA55685.1"/>
    <property type="molecule type" value="Genomic_DNA"/>
</dbReference>
<reference evidence="3 4" key="1">
    <citation type="journal article" date="2016" name="Genome Biol. Evol.">
        <title>Divergent and convergent evolution of fungal pathogenicity.</title>
        <authorList>
            <person name="Shang Y."/>
            <person name="Xiao G."/>
            <person name="Zheng P."/>
            <person name="Cen K."/>
            <person name="Zhan S."/>
            <person name="Wang C."/>
        </authorList>
    </citation>
    <scope>NUCLEOTIDE SEQUENCE [LARGE SCALE GENOMIC DNA]</scope>
    <source>
        <strain evidence="3 4">ARSEF 2679</strain>
    </source>
</reference>
<dbReference type="InterPro" id="IPR029062">
    <property type="entry name" value="Class_I_gatase-like"/>
</dbReference>
<protein>
    <submittedName>
        <fullName evidence="3">ThiJ/PfpI</fullName>
    </submittedName>
</protein>
<evidence type="ECO:0000313" key="4">
    <source>
        <dbReference type="Proteomes" id="UP000076744"/>
    </source>
</evidence>
<dbReference type="GeneID" id="30024082"/>
<dbReference type="CDD" id="cd03139">
    <property type="entry name" value="GATase1_PfpI_2"/>
    <property type="match status" value="1"/>
</dbReference>
<gene>
    <name evidence="3" type="ORF">ISF_07790</name>
</gene>
<dbReference type="Proteomes" id="UP000076744">
    <property type="component" value="Unassembled WGS sequence"/>
</dbReference>
<proteinExistence type="predicted"/>
<dbReference type="PANTHER" id="PTHR43130:SF15">
    <property type="entry name" value="THIJ_PFPI FAMILY PROTEIN (AFU_ORTHOLOGUE AFUA_5G14240)"/>
    <property type="match status" value="1"/>
</dbReference>
<dbReference type="RefSeq" id="XP_018701409.1">
    <property type="nucleotide sequence ID" value="XM_018851393.1"/>
</dbReference>
<dbReference type="OrthoDB" id="543156at2759"/>
<dbReference type="SUPFAM" id="SSF52317">
    <property type="entry name" value="Class I glutamine amidotransferase-like"/>
    <property type="match status" value="1"/>
</dbReference>
<feature type="chain" id="PRO_5007835363" evidence="1">
    <location>
        <begin position="18"/>
        <end position="265"/>
    </location>
</feature>
<evidence type="ECO:0000256" key="1">
    <source>
        <dbReference type="SAM" id="SignalP"/>
    </source>
</evidence>
<dbReference type="AlphaFoldDB" id="A0A162IDP7"/>
<feature type="domain" description="DJ-1/PfpI" evidence="2">
    <location>
        <begin position="108"/>
        <end position="214"/>
    </location>
</feature>
<dbReference type="Pfam" id="PF01965">
    <property type="entry name" value="DJ-1_PfpI"/>
    <property type="match status" value="1"/>
</dbReference>
<dbReference type="InterPro" id="IPR002818">
    <property type="entry name" value="DJ-1/PfpI"/>
</dbReference>
<feature type="signal peptide" evidence="1">
    <location>
        <begin position="1"/>
        <end position="17"/>
    </location>
</feature>
<evidence type="ECO:0000313" key="3">
    <source>
        <dbReference type="EMBL" id="OAA55685.1"/>
    </source>
</evidence>
<sequence>MRLLLSSLFAVAAAALAAPSPRADNLSTSSPPRHIGVVLYDSFDLLDVAGVIEPLYLLSSQRPLNLSLIAPRLSPAFMRPAPGELATYPPTSRFSLGVVPTHTFSSPPPDMDVLLVPGGGGERVGNITDAIAFVRDTYPKVKHLISVCTGAGVVAQAGVLDGRRATTNKWAWENTTKHGKGVRWTSPARWVVDGNVWTASGVTSGIDMIFEFMETFYGPETTQLIQGAIEHKRTLDPCDDPFSAWWNVTSQGDCRLTPSLYGKRI</sequence>
<dbReference type="InterPro" id="IPR052158">
    <property type="entry name" value="INH-QAR"/>
</dbReference>
<name>A0A162IDP7_CORFA</name>
<dbReference type="STRING" id="1081104.A0A162IDP7"/>
<evidence type="ECO:0000259" key="2">
    <source>
        <dbReference type="Pfam" id="PF01965"/>
    </source>
</evidence>
<keyword evidence="1" id="KW-0732">Signal</keyword>
<comment type="caution">
    <text evidence="3">The sequence shown here is derived from an EMBL/GenBank/DDBJ whole genome shotgun (WGS) entry which is preliminary data.</text>
</comment>
<organism evidence="3 4">
    <name type="scientific">Cordyceps fumosorosea (strain ARSEF 2679)</name>
    <name type="common">Isaria fumosorosea</name>
    <dbReference type="NCBI Taxonomy" id="1081104"/>
    <lineage>
        <taxon>Eukaryota</taxon>
        <taxon>Fungi</taxon>
        <taxon>Dikarya</taxon>
        <taxon>Ascomycota</taxon>
        <taxon>Pezizomycotina</taxon>
        <taxon>Sordariomycetes</taxon>
        <taxon>Hypocreomycetidae</taxon>
        <taxon>Hypocreales</taxon>
        <taxon>Cordycipitaceae</taxon>
        <taxon>Cordyceps</taxon>
    </lineage>
</organism>
<keyword evidence="4" id="KW-1185">Reference proteome</keyword>
<dbReference type="PANTHER" id="PTHR43130">
    <property type="entry name" value="ARAC-FAMILY TRANSCRIPTIONAL REGULATOR"/>
    <property type="match status" value="1"/>
</dbReference>